<keyword evidence="3" id="KW-1185">Reference proteome</keyword>
<evidence type="ECO:0000313" key="3">
    <source>
        <dbReference type="Proteomes" id="UP000268285"/>
    </source>
</evidence>
<feature type="compositionally biased region" description="Basic and acidic residues" evidence="1">
    <location>
        <begin position="100"/>
        <end position="111"/>
    </location>
</feature>
<feature type="region of interest" description="Disordered" evidence="1">
    <location>
        <begin position="1"/>
        <end position="22"/>
    </location>
</feature>
<accession>A0A498QLV5</accession>
<feature type="region of interest" description="Disordered" evidence="1">
    <location>
        <begin position="99"/>
        <end position="180"/>
    </location>
</feature>
<feature type="compositionally biased region" description="Basic residues" evidence="1">
    <location>
        <begin position="132"/>
        <end position="141"/>
    </location>
</feature>
<dbReference type="AlphaFoldDB" id="A0A498QLV5"/>
<sequence length="232" mass="24795">MSGQHGRKLPSDRRCRGDGTSSRDCVPYGRTQCRDKLGDADFGLLEPRSFGSSAAMEATEITVTFIGNAATLTAPLACQVLTARQPGLRAGVQAAAGAGVEHRSTTADRRHCPVAHARRSPGPGGATGPRSRTARRCHPARRQTATSSRLPARIRPAHLAAAHDQRRRRQADGDVAARPTCAAGNSSAAAARHGHHARIQIRRPFDAAPAVCLRRHLARRGAQQDSPSFRFD</sequence>
<name>A0A498QLV5_9MYCO</name>
<evidence type="ECO:0000313" key="2">
    <source>
        <dbReference type="EMBL" id="VBA48287.1"/>
    </source>
</evidence>
<organism evidence="2 3">
    <name type="scientific">Mycobacterium pseudokansasii</name>
    <dbReference type="NCBI Taxonomy" id="2341080"/>
    <lineage>
        <taxon>Bacteria</taxon>
        <taxon>Bacillati</taxon>
        <taxon>Actinomycetota</taxon>
        <taxon>Actinomycetes</taxon>
        <taxon>Mycobacteriales</taxon>
        <taxon>Mycobacteriaceae</taxon>
        <taxon>Mycobacterium</taxon>
    </lineage>
</organism>
<gene>
    <name evidence="2" type="ORF">LAUMK142_01244</name>
</gene>
<proteinExistence type="predicted"/>
<dbReference type="Proteomes" id="UP000268285">
    <property type="component" value="Unassembled WGS sequence"/>
</dbReference>
<dbReference type="EMBL" id="UPHU01000001">
    <property type="protein sequence ID" value="VBA48287.1"/>
    <property type="molecule type" value="Genomic_DNA"/>
</dbReference>
<reference evidence="2 3" key="1">
    <citation type="submission" date="2018-09" db="EMBL/GenBank/DDBJ databases">
        <authorList>
            <person name="Tagini F."/>
        </authorList>
    </citation>
    <scope>NUCLEOTIDE SEQUENCE [LARGE SCALE GENOMIC DNA]</scope>
    <source>
        <strain evidence="2 3">MK142</strain>
    </source>
</reference>
<protein>
    <submittedName>
        <fullName evidence="2">Uncharacterized protein</fullName>
    </submittedName>
</protein>
<evidence type="ECO:0000256" key="1">
    <source>
        <dbReference type="SAM" id="MobiDB-lite"/>
    </source>
</evidence>